<accession>A0A5F4WKD2</accession>
<dbReference type="Proteomes" id="UP000008225">
    <property type="component" value="Chromosome 5"/>
</dbReference>
<protein>
    <submittedName>
        <fullName evidence="12">Uncharacterized protein</fullName>
    </submittedName>
</protein>
<dbReference type="GO" id="GO:0005886">
    <property type="term" value="C:plasma membrane"/>
    <property type="evidence" value="ECO:0007669"/>
    <property type="project" value="TreeGrafter"/>
</dbReference>
<comment type="subcellular location">
    <subcellularLocation>
        <location evidence="1">Membrane</location>
        <topology evidence="1">Multi-pass membrane protein</topology>
    </subcellularLocation>
</comment>
<evidence type="ECO:0000256" key="6">
    <source>
        <dbReference type="ARBA" id="ARBA00023053"/>
    </source>
</evidence>
<evidence type="ECO:0000256" key="1">
    <source>
        <dbReference type="ARBA" id="ARBA00004141"/>
    </source>
</evidence>
<evidence type="ECO:0000313" key="12">
    <source>
        <dbReference type="Ensembl" id="ENSCJAP00000078142.2"/>
    </source>
</evidence>
<evidence type="ECO:0000256" key="5">
    <source>
        <dbReference type="ARBA" id="ARBA00022989"/>
    </source>
</evidence>
<evidence type="ECO:0000256" key="10">
    <source>
        <dbReference type="ARBA" id="ARBA00023303"/>
    </source>
</evidence>
<reference evidence="12" key="2">
    <citation type="submission" date="2025-08" db="UniProtKB">
        <authorList>
            <consortium name="Ensembl"/>
        </authorList>
    </citation>
    <scope>IDENTIFICATION</scope>
</reference>
<keyword evidence="9 11" id="KW-0739">Sodium transport</keyword>
<evidence type="ECO:0000256" key="9">
    <source>
        <dbReference type="ARBA" id="ARBA00023201"/>
    </source>
</evidence>
<evidence type="ECO:0000256" key="3">
    <source>
        <dbReference type="ARBA" id="ARBA00022461"/>
    </source>
</evidence>
<keyword evidence="5" id="KW-1133">Transmembrane helix</keyword>
<dbReference type="InParanoid" id="A0A5F4WKD2"/>
<evidence type="ECO:0000256" key="8">
    <source>
        <dbReference type="ARBA" id="ARBA00023136"/>
    </source>
</evidence>
<keyword evidence="4 11" id="KW-0812">Transmembrane</keyword>
<dbReference type="Gene3D" id="2.60.470.10">
    <property type="entry name" value="Acid-sensing ion channels like domains"/>
    <property type="match status" value="1"/>
</dbReference>
<keyword evidence="10 11" id="KW-0407">Ion channel</keyword>
<evidence type="ECO:0000256" key="7">
    <source>
        <dbReference type="ARBA" id="ARBA00023065"/>
    </source>
</evidence>
<evidence type="ECO:0000256" key="2">
    <source>
        <dbReference type="ARBA" id="ARBA00022448"/>
    </source>
</evidence>
<name>A0A5F4WKD2_CALJA</name>
<keyword evidence="13" id="KW-1185">Reference proteome</keyword>
<dbReference type="GeneTree" id="ENSGT00940000154991"/>
<keyword evidence="3 11" id="KW-0894">Sodium channel</keyword>
<dbReference type="PRINTS" id="PR01078">
    <property type="entry name" value="AMINACHANNEL"/>
</dbReference>
<proteinExistence type="inferred from homology"/>
<dbReference type="PANTHER" id="PTHR11690">
    <property type="entry name" value="AMILORIDE-SENSITIVE SODIUM CHANNEL-RELATED"/>
    <property type="match status" value="1"/>
</dbReference>
<reference evidence="12" key="3">
    <citation type="submission" date="2025-09" db="UniProtKB">
        <authorList>
            <consortium name="Ensembl"/>
        </authorList>
    </citation>
    <scope>IDENTIFICATION</scope>
</reference>
<comment type="similarity">
    <text evidence="11">Belongs to the amiloride-sensitive sodium channel (TC 1.A.6) family.</text>
</comment>
<dbReference type="GO" id="GO:0015280">
    <property type="term" value="F:ligand-gated sodium channel activity"/>
    <property type="evidence" value="ECO:0007669"/>
    <property type="project" value="TreeGrafter"/>
</dbReference>
<dbReference type="Gene3D" id="1.10.287.770">
    <property type="entry name" value="YojJ-like"/>
    <property type="match status" value="1"/>
</dbReference>
<dbReference type="Ensembl" id="ENSCJAT00000095891.2">
    <property type="protein sequence ID" value="ENSCJAP00000078142.2"/>
    <property type="gene ID" value="ENSCJAG00000051816.2"/>
</dbReference>
<reference evidence="12" key="1">
    <citation type="submission" date="2009-03" db="EMBL/GenBank/DDBJ databases">
        <authorList>
            <person name="Warren W."/>
            <person name="Ye L."/>
            <person name="Minx P."/>
            <person name="Worley K."/>
            <person name="Gibbs R."/>
            <person name="Wilson R.K."/>
        </authorList>
    </citation>
    <scope>NUCLEOTIDE SEQUENCE [LARGE SCALE GENOMIC DNA]</scope>
</reference>
<evidence type="ECO:0000256" key="11">
    <source>
        <dbReference type="RuleBase" id="RU000679"/>
    </source>
</evidence>
<dbReference type="PANTHER" id="PTHR11690:SF128">
    <property type="entry name" value="ACID-SENSING ION CHANNEL 2"/>
    <property type="match status" value="1"/>
</dbReference>
<organism evidence="12 13">
    <name type="scientific">Callithrix jacchus</name>
    <name type="common">White-tufted-ear marmoset</name>
    <name type="synonym">Simia Jacchus</name>
    <dbReference type="NCBI Taxonomy" id="9483"/>
    <lineage>
        <taxon>Eukaryota</taxon>
        <taxon>Metazoa</taxon>
        <taxon>Chordata</taxon>
        <taxon>Craniata</taxon>
        <taxon>Vertebrata</taxon>
        <taxon>Euteleostomi</taxon>
        <taxon>Mammalia</taxon>
        <taxon>Eutheria</taxon>
        <taxon>Euarchontoglires</taxon>
        <taxon>Primates</taxon>
        <taxon>Haplorrhini</taxon>
        <taxon>Platyrrhini</taxon>
        <taxon>Cebidae</taxon>
        <taxon>Callitrichinae</taxon>
        <taxon>Callithrix</taxon>
        <taxon>Callithrix</taxon>
    </lineage>
</organism>
<evidence type="ECO:0000256" key="4">
    <source>
        <dbReference type="ARBA" id="ARBA00022692"/>
    </source>
</evidence>
<dbReference type="STRING" id="9483.ENSCJAP00000078142"/>
<dbReference type="InterPro" id="IPR001873">
    <property type="entry name" value="ENaC"/>
</dbReference>
<dbReference type="AlphaFoldDB" id="A0A5F4WKD2"/>
<evidence type="ECO:0000313" key="13">
    <source>
        <dbReference type="Proteomes" id="UP000008225"/>
    </source>
</evidence>
<keyword evidence="8" id="KW-0472">Membrane</keyword>
<dbReference type="Pfam" id="PF00858">
    <property type="entry name" value="ASC"/>
    <property type="match status" value="1"/>
</dbReference>
<sequence>MIDTCLCIPDCHVIDPGVDEALRQGAVFKHYRFKQFSCLRLLSSWGHRLKDALIYNKFKGQLCSHTDFKTELTKTTKCYIFCEGGDGQTLMRTAKGATGNHMVILMHIKGEEKGPEWGETCSTVFQSGVRVQLHDFSEPQFAQPLNFGFAGIFKTFTICQEQIVNYLIPPWEECKYSKMGQNDYPVSELSSCYIRCESKYIVRTCNCHLICFPADACLPPPHQHKEGSQPSLGLLATRIENYCLCKTGCALSVYNKELSLTKIRSGFSASWLDEKFSQTPPVISENLLVLGIFFEAINHFSIENKKRYSVSAIALELGGEMHLQVGAARETVMELFLYVYEILEERLLSVQGREETEGQLDSNKVTCFSQPSSSETITHKLNNLPLVGATGPVEEPAC</sequence>
<keyword evidence="2 11" id="KW-0813">Transport</keyword>
<keyword evidence="6" id="KW-0915">Sodium</keyword>
<keyword evidence="7 11" id="KW-0406">Ion transport</keyword>